<organism evidence="1 2">
    <name type="scientific">Acidithiobacillus thiooxidans</name>
    <name type="common">Thiobacillus thiooxidans</name>
    <dbReference type="NCBI Taxonomy" id="930"/>
    <lineage>
        <taxon>Bacteria</taxon>
        <taxon>Pseudomonadati</taxon>
        <taxon>Pseudomonadota</taxon>
        <taxon>Acidithiobacillia</taxon>
        <taxon>Acidithiobacillales</taxon>
        <taxon>Acidithiobacillaceae</taxon>
        <taxon>Acidithiobacillus</taxon>
    </lineage>
</organism>
<evidence type="ECO:0000313" key="1">
    <source>
        <dbReference type="EMBL" id="OCX73698.1"/>
    </source>
</evidence>
<comment type="caution">
    <text evidence="1">The sequence shown here is derived from an EMBL/GenBank/DDBJ whole genome shotgun (WGS) entry which is preliminary data.</text>
</comment>
<dbReference type="STRING" id="930.GCA_002079865_00389"/>
<protein>
    <submittedName>
        <fullName evidence="1">Uncharacterized protein</fullName>
    </submittedName>
</protein>
<dbReference type="RefSeq" id="WP_024895222.1">
    <property type="nucleotide sequence ID" value="NZ_LWRZ01000279.1"/>
</dbReference>
<dbReference type="EMBL" id="LWSA01000097">
    <property type="protein sequence ID" value="OCX73698.1"/>
    <property type="molecule type" value="Genomic_DNA"/>
</dbReference>
<accession>A0A1C2J2B9</accession>
<dbReference type="AlphaFoldDB" id="A0A1C2J2B9"/>
<gene>
    <name evidence="1" type="ORF">A6P07_07725</name>
</gene>
<sequence>MFEMTEALMHHARFLILRMTSAEFHDIEWELITAQNFAYKAGQSAGARQSSAPGYLPAHLRKAYQEGYDDARYEALCLGKELDHA</sequence>
<dbReference type="Proteomes" id="UP000094893">
    <property type="component" value="Unassembled WGS sequence"/>
</dbReference>
<name>A0A1C2J2B9_ACITH</name>
<dbReference type="GeneID" id="60696241"/>
<evidence type="ECO:0000313" key="2">
    <source>
        <dbReference type="Proteomes" id="UP000094893"/>
    </source>
</evidence>
<reference evidence="1 2" key="1">
    <citation type="journal article" date="2016" name="Int. J. Mol. Sci.">
        <title>Comparative genomics of the extreme acidophile Acidithiobacillus thiooxidans reveals intraspecific divergence and niche adaptation.</title>
        <authorList>
            <person name="Zhang X."/>
            <person name="Feng X."/>
            <person name="Tao J."/>
            <person name="Ma L."/>
            <person name="Xiao Y."/>
            <person name="Liang Y."/>
            <person name="Liu X."/>
            <person name="Yin H."/>
        </authorList>
    </citation>
    <scope>NUCLEOTIDE SEQUENCE [LARGE SCALE GENOMIC DNA]</scope>
    <source>
        <strain evidence="1 2">A02</strain>
    </source>
</reference>
<proteinExistence type="predicted"/>